<accession>A0A834I3M3</accession>
<evidence type="ECO:0000256" key="6">
    <source>
        <dbReference type="ARBA" id="ARBA00022801"/>
    </source>
</evidence>
<keyword evidence="4" id="KW-0963">Cytoplasm</keyword>
<dbReference type="InterPro" id="IPR027417">
    <property type="entry name" value="P-loop_NTPase"/>
</dbReference>
<feature type="coiled-coil region" evidence="11">
    <location>
        <begin position="666"/>
        <end position="696"/>
    </location>
</feature>
<feature type="domain" description="DNA2/NAM7 helicase-like C-terminal" evidence="13">
    <location>
        <begin position="874"/>
        <end position="1092"/>
    </location>
</feature>
<dbReference type="InterPro" id="IPR047187">
    <property type="entry name" value="SF1_C_Upf1"/>
</dbReference>
<dbReference type="InterPro" id="IPR041679">
    <property type="entry name" value="DNA2/NAM7-like_C"/>
</dbReference>
<keyword evidence="17" id="KW-1185">Reference proteome</keyword>
<keyword evidence="5" id="KW-0547">Nucleotide-binding</keyword>
<keyword evidence="7" id="KW-0347">Helicase</keyword>
<protein>
    <recommendedName>
        <fullName evidence="3">RNA helicase</fullName>
        <ecNumber evidence="3">3.6.4.13</ecNumber>
    </recommendedName>
</protein>
<evidence type="ECO:0000256" key="3">
    <source>
        <dbReference type="ARBA" id="ARBA00012552"/>
    </source>
</evidence>
<evidence type="ECO:0000259" key="12">
    <source>
        <dbReference type="Pfam" id="PF13086"/>
    </source>
</evidence>
<dbReference type="AlphaFoldDB" id="A0A834I3M3"/>
<evidence type="ECO:0000256" key="8">
    <source>
        <dbReference type="ARBA" id="ARBA00022840"/>
    </source>
</evidence>
<evidence type="ECO:0000256" key="9">
    <source>
        <dbReference type="ARBA" id="ARBA00023158"/>
    </source>
</evidence>
<comment type="subcellular location">
    <subcellularLocation>
        <location evidence="1">Cytoplasm</location>
    </subcellularLocation>
</comment>
<dbReference type="PANTHER" id="PTHR45418:SF1">
    <property type="entry name" value="CANCER_TESTIS ANTIGEN 55"/>
    <property type="match status" value="1"/>
</dbReference>
<dbReference type="CDD" id="cd18808">
    <property type="entry name" value="SF1_C_Upf1"/>
    <property type="match status" value="1"/>
</dbReference>
<dbReference type="Pfam" id="PF13087">
    <property type="entry name" value="AAA_12"/>
    <property type="match status" value="1"/>
</dbReference>
<dbReference type="Pfam" id="PF13086">
    <property type="entry name" value="AAA_11"/>
    <property type="match status" value="1"/>
</dbReference>
<keyword evidence="6" id="KW-0378">Hydrolase</keyword>
<dbReference type="PANTHER" id="PTHR45418">
    <property type="entry name" value="CANCER/TESTIS ANTIGEN 55"/>
    <property type="match status" value="1"/>
</dbReference>
<dbReference type="Proteomes" id="UP000625711">
    <property type="component" value="Unassembled WGS sequence"/>
</dbReference>
<evidence type="ECO:0000256" key="10">
    <source>
        <dbReference type="ARBA" id="ARBA00047984"/>
    </source>
</evidence>
<sequence length="1124" mass="128010">MMPARILNSKGKKAPDTLEKYNITVKRTQKLLEEKVIDPASVGKSIDNFRPKPELSLEECVNILTQNDNNEESTANDYNKNNDFHTDDYNFSTTKGIITAKINDKYVIDDLYKFLSEKEEFNVGTTVSFQKLVEGENIVIYNVHEIEKDWELHIEKDSLVTSRIIISKVIERNGREIFLDKDNIKFNLDSVSSEFVPLVGDWIELEVKCEVDKNTLDLSGKVIDIIKIAPLKPHISNGQITYWDANRKTGHINRSIFFNQDSLSCGYIPVVNDKVVAEVIESDQGSYRLRAVKLIPERMKRKIDKEKSRTKVKHFKESHEGLDISCSNVEFTKLGESKEIIVTLTNSSEVTLKLLDVQLGEEYTQLYENEKHVPQDINPQEKIDLSYQCTAKSIGLSNELLLFKFEDFVIGKCINIEVKLPIQYRNQSYINPKVNLNNMLTTNHTVIRGQNEQTIRFKAKNLPDYGIPKKLLNLVITNGNTNNNLVFLEELKNMKKCIFNILSYLNYEDRFHTLLHLDEIANLIHLRQYDQERACFIRNGEFLMLEIENLAERRPSIVLGDKIHALDPSNKATQIFEGNVYKVGAKHVYLKFSEYFHETYNDEDYSIKVVAGRSSYKRQHHAVFLAARHLGRHWLFPSKIDEKQCQTEFWYETYMKNISNGRKKKNAAELKALIELARKNKELEETNKNIRSVQTIALYHLWTSWNRKNRSRILVTAPSNSAADLLALRLIDSGILKPGDLVRLVSVNYATGENIPSQLIPYCATGSIAREGTIANNISSLNGMRLDCSSSVLGRHRITVSTCSSSGIMHMMDFPKGHFTHIFVDEAGQAGEPEVLIPLTFLDKHNGQAVLAGDPMQLGPIVISKVAQNCGLTESLLERLLDKFPYVRDTQSFPDTEGFDPRLVTKLLYNYRSVSPILNLFSSLFYNGELISTISEEDSKTSGLLQSLSSMLPRTKAGKIPSVVFHGVKGQNFQTPDSPSWYNPHEAAQIFFYINQLYKNGVKAEDIGIITPYTKQVREIRQMIRQADFDVPKVGTVEDFQGQEFEVVLLSTVRSGQEFVVRDLEHGLGFVTSPKRLNVAISRPKSLLMVVGFPQVLGQDVHWRAVINYCIDKGAYVGCPLNNF</sequence>
<evidence type="ECO:0000256" key="4">
    <source>
        <dbReference type="ARBA" id="ARBA00022490"/>
    </source>
</evidence>
<dbReference type="OrthoDB" id="6513042at2759"/>
<dbReference type="InterPro" id="IPR049080">
    <property type="entry name" value="MOV-10-like_beta-barrel"/>
</dbReference>
<evidence type="ECO:0000256" key="11">
    <source>
        <dbReference type="SAM" id="Coils"/>
    </source>
</evidence>
<gene>
    <name evidence="16" type="ORF">GWI33_015286</name>
</gene>
<organism evidence="16 17">
    <name type="scientific">Rhynchophorus ferrugineus</name>
    <name type="common">Red palm weevil</name>
    <name type="synonym">Curculio ferrugineus</name>
    <dbReference type="NCBI Taxonomy" id="354439"/>
    <lineage>
        <taxon>Eukaryota</taxon>
        <taxon>Metazoa</taxon>
        <taxon>Ecdysozoa</taxon>
        <taxon>Arthropoda</taxon>
        <taxon>Hexapoda</taxon>
        <taxon>Insecta</taxon>
        <taxon>Pterygota</taxon>
        <taxon>Neoptera</taxon>
        <taxon>Endopterygota</taxon>
        <taxon>Coleoptera</taxon>
        <taxon>Polyphaga</taxon>
        <taxon>Cucujiformia</taxon>
        <taxon>Curculionidae</taxon>
        <taxon>Dryophthorinae</taxon>
        <taxon>Rhynchophorus</taxon>
    </lineage>
</organism>
<reference evidence="16" key="1">
    <citation type="submission" date="2020-08" db="EMBL/GenBank/DDBJ databases">
        <title>Genome sequencing and assembly of the red palm weevil Rhynchophorus ferrugineus.</title>
        <authorList>
            <person name="Dias G.B."/>
            <person name="Bergman C.M."/>
            <person name="Manee M."/>
        </authorList>
    </citation>
    <scope>NUCLEOTIDE SEQUENCE</scope>
    <source>
        <strain evidence="16">AA-2017</strain>
        <tissue evidence="16">Whole larva</tissue>
    </source>
</reference>
<dbReference type="InterPro" id="IPR049079">
    <property type="entry name" value="Mov-10_helical"/>
</dbReference>
<dbReference type="Pfam" id="PF21635">
    <property type="entry name" value="Mov-10_helical"/>
    <property type="match status" value="1"/>
</dbReference>
<dbReference type="GO" id="GO:0003724">
    <property type="term" value="F:RNA helicase activity"/>
    <property type="evidence" value="ECO:0007669"/>
    <property type="project" value="UniProtKB-EC"/>
</dbReference>
<dbReference type="EC" id="3.6.4.13" evidence="3"/>
<keyword evidence="8" id="KW-0067">ATP-binding</keyword>
<feature type="domain" description="Helicase MOV-10 helical" evidence="15">
    <location>
        <begin position="462"/>
        <end position="520"/>
    </location>
</feature>
<evidence type="ECO:0000256" key="1">
    <source>
        <dbReference type="ARBA" id="ARBA00004496"/>
    </source>
</evidence>
<evidence type="ECO:0000259" key="13">
    <source>
        <dbReference type="Pfam" id="PF13087"/>
    </source>
</evidence>
<evidence type="ECO:0000256" key="2">
    <source>
        <dbReference type="ARBA" id="ARBA00005601"/>
    </source>
</evidence>
<feature type="domain" description="Helicase MOV-10-like beta-barrel" evidence="14">
    <location>
        <begin position="529"/>
        <end position="603"/>
    </location>
</feature>
<evidence type="ECO:0000256" key="5">
    <source>
        <dbReference type="ARBA" id="ARBA00022741"/>
    </source>
</evidence>
<evidence type="ECO:0000259" key="14">
    <source>
        <dbReference type="Pfam" id="PF21634"/>
    </source>
</evidence>
<evidence type="ECO:0000259" key="15">
    <source>
        <dbReference type="Pfam" id="PF21635"/>
    </source>
</evidence>
<dbReference type="EMBL" id="JAACXV010013885">
    <property type="protein sequence ID" value="KAF7271897.1"/>
    <property type="molecule type" value="Genomic_DNA"/>
</dbReference>
<name>A0A834I3M3_RHYFE</name>
<dbReference type="GO" id="GO:0031047">
    <property type="term" value="P:regulatory ncRNA-mediated gene silencing"/>
    <property type="evidence" value="ECO:0007669"/>
    <property type="project" value="UniProtKB-KW"/>
</dbReference>
<keyword evidence="9" id="KW-0943">RNA-mediated gene silencing</keyword>
<dbReference type="Pfam" id="PF21634">
    <property type="entry name" value="MOV-10_beta-barrel"/>
    <property type="match status" value="1"/>
</dbReference>
<evidence type="ECO:0000313" key="16">
    <source>
        <dbReference type="EMBL" id="KAF7271897.1"/>
    </source>
</evidence>
<keyword evidence="11" id="KW-0175">Coiled coil</keyword>
<dbReference type="GO" id="GO:0005524">
    <property type="term" value="F:ATP binding"/>
    <property type="evidence" value="ECO:0007669"/>
    <property type="project" value="UniProtKB-KW"/>
</dbReference>
<dbReference type="InterPro" id="IPR041677">
    <property type="entry name" value="DNA2/NAM7_AAA_11"/>
</dbReference>
<dbReference type="GO" id="GO:0016787">
    <property type="term" value="F:hydrolase activity"/>
    <property type="evidence" value="ECO:0007669"/>
    <property type="project" value="UniProtKB-KW"/>
</dbReference>
<evidence type="ECO:0000313" key="17">
    <source>
        <dbReference type="Proteomes" id="UP000625711"/>
    </source>
</evidence>
<evidence type="ECO:0000256" key="7">
    <source>
        <dbReference type="ARBA" id="ARBA00022806"/>
    </source>
</evidence>
<comment type="catalytic activity">
    <reaction evidence="10">
        <text>ATP + H2O = ADP + phosphate + H(+)</text>
        <dbReference type="Rhea" id="RHEA:13065"/>
        <dbReference type="ChEBI" id="CHEBI:15377"/>
        <dbReference type="ChEBI" id="CHEBI:15378"/>
        <dbReference type="ChEBI" id="CHEBI:30616"/>
        <dbReference type="ChEBI" id="CHEBI:43474"/>
        <dbReference type="ChEBI" id="CHEBI:456216"/>
        <dbReference type="EC" id="3.6.4.13"/>
    </reaction>
</comment>
<proteinExistence type="inferred from homology"/>
<comment type="caution">
    <text evidence="16">The sequence shown here is derived from an EMBL/GenBank/DDBJ whole genome shotgun (WGS) entry which is preliminary data.</text>
</comment>
<dbReference type="Gene3D" id="3.40.50.300">
    <property type="entry name" value="P-loop containing nucleotide triphosphate hydrolases"/>
    <property type="match status" value="2"/>
</dbReference>
<comment type="similarity">
    <text evidence="2">Belongs to the DNA2/NAM7 helicase family. SDE3 subfamily.</text>
</comment>
<dbReference type="SUPFAM" id="SSF52540">
    <property type="entry name" value="P-loop containing nucleoside triphosphate hydrolases"/>
    <property type="match status" value="1"/>
</dbReference>
<feature type="domain" description="DNA2/NAM7 helicase helicase" evidence="12">
    <location>
        <begin position="788"/>
        <end position="865"/>
    </location>
</feature>
<dbReference type="GO" id="GO:0005737">
    <property type="term" value="C:cytoplasm"/>
    <property type="evidence" value="ECO:0007669"/>
    <property type="project" value="UniProtKB-SubCell"/>
</dbReference>